<evidence type="ECO:0000259" key="2">
    <source>
        <dbReference type="Pfam" id="PF14285"/>
    </source>
</evidence>
<reference evidence="3" key="2">
    <citation type="submission" date="2021-04" db="EMBL/GenBank/DDBJ databases">
        <authorList>
            <person name="Gilroy R."/>
        </authorList>
    </citation>
    <scope>NUCLEOTIDE SEQUENCE</scope>
    <source>
        <strain evidence="3">ChiSxjej1B13-11774</strain>
    </source>
</reference>
<protein>
    <submittedName>
        <fullName evidence="3">DUF4367 domain-containing protein</fullName>
    </submittedName>
</protein>
<dbReference type="EMBL" id="DXBP01000009">
    <property type="protein sequence ID" value="HIZ41272.1"/>
    <property type="molecule type" value="Genomic_DNA"/>
</dbReference>
<keyword evidence="1" id="KW-0812">Transmembrane</keyword>
<name>A0A9D2J9N1_9FIRM</name>
<evidence type="ECO:0000256" key="1">
    <source>
        <dbReference type="SAM" id="Phobius"/>
    </source>
</evidence>
<sequence>MSNIKPDDFRKHAAEEDFFRLVAMEIESEQNEEFLEAQNLPDPSPEVLQRMQTNLQMTMRRTRKRKRRHTIFLHLGRFTACAAVVCCILISGVYFNVDAARNSINNFVLELFDDHAVVRTSPTQTSTGALLPIDWRGPFEPTWIPSRFNSVQAINLDLNWILKYSNESATQSIAIYIWTGAYAPTVDIEGTTLLEQDKINGFPVSLYTKESKSSCILLWTRDDYVVMISGSLSSEEAKKIAENLVF</sequence>
<comment type="caution">
    <text evidence="3">The sequence shown here is derived from an EMBL/GenBank/DDBJ whole genome shotgun (WGS) entry which is preliminary data.</text>
</comment>
<organism evidence="3 4">
    <name type="scientific">Candidatus Gemmiger excrementigallinarum</name>
    <dbReference type="NCBI Taxonomy" id="2838609"/>
    <lineage>
        <taxon>Bacteria</taxon>
        <taxon>Bacillati</taxon>
        <taxon>Bacillota</taxon>
        <taxon>Clostridia</taxon>
        <taxon>Eubacteriales</taxon>
        <taxon>Gemmiger</taxon>
    </lineage>
</organism>
<evidence type="ECO:0000313" key="4">
    <source>
        <dbReference type="Proteomes" id="UP000824048"/>
    </source>
</evidence>
<evidence type="ECO:0000313" key="3">
    <source>
        <dbReference type="EMBL" id="HIZ41272.1"/>
    </source>
</evidence>
<keyword evidence="1" id="KW-0472">Membrane</keyword>
<dbReference type="AlphaFoldDB" id="A0A9D2J9N1"/>
<keyword evidence="1" id="KW-1133">Transmembrane helix</keyword>
<dbReference type="Pfam" id="PF14285">
    <property type="entry name" value="DUF4367"/>
    <property type="match status" value="1"/>
</dbReference>
<proteinExistence type="predicted"/>
<dbReference type="InterPro" id="IPR025377">
    <property type="entry name" value="DUF4367"/>
</dbReference>
<reference evidence="3" key="1">
    <citation type="journal article" date="2021" name="PeerJ">
        <title>Extensive microbial diversity within the chicken gut microbiome revealed by metagenomics and culture.</title>
        <authorList>
            <person name="Gilroy R."/>
            <person name="Ravi A."/>
            <person name="Getino M."/>
            <person name="Pursley I."/>
            <person name="Horton D.L."/>
            <person name="Alikhan N.F."/>
            <person name="Baker D."/>
            <person name="Gharbi K."/>
            <person name="Hall N."/>
            <person name="Watson M."/>
            <person name="Adriaenssens E.M."/>
            <person name="Foster-Nyarko E."/>
            <person name="Jarju S."/>
            <person name="Secka A."/>
            <person name="Antonio M."/>
            <person name="Oren A."/>
            <person name="Chaudhuri R.R."/>
            <person name="La Ragione R."/>
            <person name="Hildebrand F."/>
            <person name="Pallen M.J."/>
        </authorList>
    </citation>
    <scope>NUCLEOTIDE SEQUENCE</scope>
    <source>
        <strain evidence="3">ChiSxjej1B13-11774</strain>
    </source>
</reference>
<gene>
    <name evidence="3" type="ORF">H9811_01780</name>
</gene>
<feature type="transmembrane region" description="Helical" evidence="1">
    <location>
        <begin position="71"/>
        <end position="95"/>
    </location>
</feature>
<feature type="domain" description="DUF4367" evidence="2">
    <location>
        <begin position="139"/>
        <end position="244"/>
    </location>
</feature>
<dbReference type="Proteomes" id="UP000824048">
    <property type="component" value="Unassembled WGS sequence"/>
</dbReference>
<accession>A0A9D2J9N1</accession>